<feature type="non-terminal residue" evidence="7">
    <location>
        <position position="355"/>
    </location>
</feature>
<keyword evidence="3 6" id="KW-0812">Transmembrane</keyword>
<evidence type="ECO:0000256" key="2">
    <source>
        <dbReference type="ARBA" id="ARBA00009166"/>
    </source>
</evidence>
<protein>
    <recommendedName>
        <fullName evidence="9">G protein-coupled receptor</fullName>
    </recommendedName>
</protein>
<accession>A0AA36FYS2</accession>
<feature type="transmembrane region" description="Helical" evidence="6">
    <location>
        <begin position="198"/>
        <end position="218"/>
    </location>
</feature>
<keyword evidence="5 6" id="KW-0472">Membrane</keyword>
<feature type="transmembrane region" description="Helical" evidence="6">
    <location>
        <begin position="283"/>
        <end position="303"/>
    </location>
</feature>
<feature type="transmembrane region" description="Helical" evidence="6">
    <location>
        <begin position="12"/>
        <end position="37"/>
    </location>
</feature>
<reference evidence="7" key="1">
    <citation type="submission" date="2023-06" db="EMBL/GenBank/DDBJ databases">
        <authorList>
            <person name="Delattre M."/>
        </authorList>
    </citation>
    <scope>NUCLEOTIDE SEQUENCE</scope>
    <source>
        <strain evidence="7">AF72</strain>
    </source>
</reference>
<dbReference type="Gene3D" id="1.20.1070.10">
    <property type="entry name" value="Rhodopsin 7-helix transmembrane proteins"/>
    <property type="match status" value="1"/>
</dbReference>
<evidence type="ECO:0000256" key="1">
    <source>
        <dbReference type="ARBA" id="ARBA00004141"/>
    </source>
</evidence>
<sequence length="355" mass="40750">MQEPIFTPQRAAVFIGVHHFCDTVSALANLLLFFLIIFRTSRGFRSYSIILACTTCSELVLGASSMFAMPRLVPIDLSLAYQFHGLCRYFHPLSCGIAQSVTSHCISYSYTLMPLSFWYRHHVIKHKAPPTARIAFYCFLVYVPAFITMILHIVAFVEADSAYIYKILAEKRPESLWPNNPRIAVVTGFRSMLDIETFLLIVWVCMPVFPGYAISIYYRQKILRKLNSDIAMSKKTRAAQKSLVTALGLQALLPFFCMSQSAFYIWKQFEFPGVAYLPYYEEWVFLSLAVASSISPFITIWFVKPYRECCLKPIFRILVCLKVPMRTRSAKVRYFTRTSETAESQKGQTETNDIC</sequence>
<evidence type="ECO:0000313" key="8">
    <source>
        <dbReference type="Proteomes" id="UP001177023"/>
    </source>
</evidence>
<name>A0AA36FYS2_9BILA</name>
<proteinExistence type="inferred from homology"/>
<dbReference type="Pfam" id="PF10317">
    <property type="entry name" value="7TM_GPCR_Srd"/>
    <property type="match status" value="1"/>
</dbReference>
<evidence type="ECO:0000256" key="3">
    <source>
        <dbReference type="ARBA" id="ARBA00022692"/>
    </source>
</evidence>
<evidence type="ECO:0008006" key="9">
    <source>
        <dbReference type="Google" id="ProtNLM"/>
    </source>
</evidence>
<dbReference type="GO" id="GO:0016020">
    <property type="term" value="C:membrane"/>
    <property type="evidence" value="ECO:0007669"/>
    <property type="project" value="UniProtKB-SubCell"/>
</dbReference>
<evidence type="ECO:0000313" key="7">
    <source>
        <dbReference type="EMBL" id="CAJ0569738.1"/>
    </source>
</evidence>
<keyword evidence="8" id="KW-1185">Reference proteome</keyword>
<keyword evidence="4 6" id="KW-1133">Transmembrane helix</keyword>
<feature type="transmembrane region" description="Helical" evidence="6">
    <location>
        <begin position="242"/>
        <end position="263"/>
    </location>
</feature>
<dbReference type="EMBL" id="CATQJA010002111">
    <property type="protein sequence ID" value="CAJ0569738.1"/>
    <property type="molecule type" value="Genomic_DNA"/>
</dbReference>
<dbReference type="AlphaFoldDB" id="A0AA36FYS2"/>
<feature type="transmembrane region" description="Helical" evidence="6">
    <location>
        <begin position="134"/>
        <end position="157"/>
    </location>
</feature>
<comment type="similarity">
    <text evidence="2">Belongs to the nematode receptor-like protein srd family.</text>
</comment>
<evidence type="ECO:0000256" key="4">
    <source>
        <dbReference type="ARBA" id="ARBA00022989"/>
    </source>
</evidence>
<dbReference type="PANTHER" id="PTHR22945:SF40">
    <property type="entry name" value="SERPENTINE RECEPTOR, CLASS D (DELTA)-RELATED"/>
    <property type="match status" value="1"/>
</dbReference>
<organism evidence="7 8">
    <name type="scientific">Mesorhabditis spiculigera</name>
    <dbReference type="NCBI Taxonomy" id="96644"/>
    <lineage>
        <taxon>Eukaryota</taxon>
        <taxon>Metazoa</taxon>
        <taxon>Ecdysozoa</taxon>
        <taxon>Nematoda</taxon>
        <taxon>Chromadorea</taxon>
        <taxon>Rhabditida</taxon>
        <taxon>Rhabditina</taxon>
        <taxon>Rhabditomorpha</taxon>
        <taxon>Rhabditoidea</taxon>
        <taxon>Rhabditidae</taxon>
        <taxon>Mesorhabditinae</taxon>
        <taxon>Mesorhabditis</taxon>
    </lineage>
</organism>
<comment type="caution">
    <text evidence="7">The sequence shown here is derived from an EMBL/GenBank/DDBJ whole genome shotgun (WGS) entry which is preliminary data.</text>
</comment>
<comment type="subcellular location">
    <subcellularLocation>
        <location evidence="1">Membrane</location>
        <topology evidence="1">Multi-pass membrane protein</topology>
    </subcellularLocation>
</comment>
<dbReference type="Proteomes" id="UP001177023">
    <property type="component" value="Unassembled WGS sequence"/>
</dbReference>
<dbReference type="InterPro" id="IPR019421">
    <property type="entry name" value="7TM_GPCR_serpentine_rcpt_Srd"/>
</dbReference>
<gene>
    <name evidence="7" type="ORF">MSPICULIGERA_LOCUS8202</name>
</gene>
<dbReference type="SUPFAM" id="SSF81321">
    <property type="entry name" value="Family A G protein-coupled receptor-like"/>
    <property type="match status" value="1"/>
</dbReference>
<evidence type="ECO:0000256" key="5">
    <source>
        <dbReference type="ARBA" id="ARBA00023136"/>
    </source>
</evidence>
<evidence type="ECO:0000256" key="6">
    <source>
        <dbReference type="SAM" id="Phobius"/>
    </source>
</evidence>
<dbReference type="PANTHER" id="PTHR22945">
    <property type="entry name" value="SERPENTINE RECEPTOR, CLASS D DELTA"/>
    <property type="match status" value="1"/>
</dbReference>
<dbReference type="InterPro" id="IPR050920">
    <property type="entry name" value="Nematode_rcpt-like_delta"/>
</dbReference>